<feature type="transmembrane region" description="Helical" evidence="1">
    <location>
        <begin position="46"/>
        <end position="67"/>
    </location>
</feature>
<protein>
    <recommendedName>
        <fullName evidence="2">NfeD-like C-terminal domain-containing protein</fullName>
    </recommendedName>
</protein>
<dbReference type="RefSeq" id="WP_043702540.1">
    <property type="nucleotide sequence ID" value="NZ_CP083911.1"/>
</dbReference>
<dbReference type="STRING" id="307486.GCA_000807215_02656"/>
<dbReference type="Proteomes" id="UP000317763">
    <property type="component" value="Unassembled WGS sequence"/>
</dbReference>
<accession>A0A554X0G6</accession>
<sequence>MSDTTFWWVLTGVAVAAELLSGTFFLLMLALGAAGGALAAHAGFTLTAQIAVAAVVGGGFVAGWAWWRFRRRNGAGAAHAPRQHPSANPDVLLDVGQVVQVAQWGADGSARVHYRGADWTAVPAADAERRPGPWRIAAVEGNRLIVEPL</sequence>
<keyword evidence="1" id="KW-0812">Transmembrane</keyword>
<feature type="transmembrane region" description="Helical" evidence="1">
    <location>
        <begin position="7"/>
        <end position="40"/>
    </location>
</feature>
<keyword evidence="1" id="KW-1133">Transmembrane helix</keyword>
<name>A0A554X0G6_9BURK</name>
<gene>
    <name evidence="3" type="ORF">Ttaiw_02331</name>
</gene>
<dbReference type="EMBL" id="VJOM01000036">
    <property type="protein sequence ID" value="TSE29342.1"/>
    <property type="molecule type" value="Genomic_DNA"/>
</dbReference>
<evidence type="ECO:0000313" key="4">
    <source>
        <dbReference type="Proteomes" id="UP000317763"/>
    </source>
</evidence>
<organism evidence="3 4">
    <name type="scientific">Tepidimonas taiwanensis</name>
    <dbReference type="NCBI Taxonomy" id="307486"/>
    <lineage>
        <taxon>Bacteria</taxon>
        <taxon>Pseudomonadati</taxon>
        <taxon>Pseudomonadota</taxon>
        <taxon>Betaproteobacteria</taxon>
        <taxon>Burkholderiales</taxon>
        <taxon>Tepidimonas</taxon>
    </lineage>
</organism>
<feature type="domain" description="NfeD-like C-terminal" evidence="2">
    <location>
        <begin position="94"/>
        <end position="148"/>
    </location>
</feature>
<dbReference type="Pfam" id="PF01957">
    <property type="entry name" value="NfeD"/>
    <property type="match status" value="1"/>
</dbReference>
<comment type="caution">
    <text evidence="3">The sequence shown here is derived from an EMBL/GenBank/DDBJ whole genome shotgun (WGS) entry which is preliminary data.</text>
</comment>
<dbReference type="InterPro" id="IPR002810">
    <property type="entry name" value="NfeD-like_C"/>
</dbReference>
<keyword evidence="4" id="KW-1185">Reference proteome</keyword>
<dbReference type="AlphaFoldDB" id="A0A554X0G6"/>
<evidence type="ECO:0000259" key="2">
    <source>
        <dbReference type="Pfam" id="PF01957"/>
    </source>
</evidence>
<dbReference type="OrthoDB" id="5654021at2"/>
<reference evidence="3 4" key="1">
    <citation type="submission" date="2019-07" db="EMBL/GenBank/DDBJ databases">
        <title>Tepidimonas taiwanensis I1-1 draft genome.</title>
        <authorList>
            <person name="Da Costa M.S."/>
            <person name="Froufe H.J.C."/>
            <person name="Egas C."/>
            <person name="Albuquerque L."/>
        </authorList>
    </citation>
    <scope>NUCLEOTIDE SEQUENCE [LARGE SCALE GENOMIC DNA]</scope>
    <source>
        <strain evidence="3 4">I1-1</strain>
    </source>
</reference>
<proteinExistence type="predicted"/>
<evidence type="ECO:0000313" key="3">
    <source>
        <dbReference type="EMBL" id="TSE29342.1"/>
    </source>
</evidence>
<keyword evidence="1" id="KW-0472">Membrane</keyword>
<evidence type="ECO:0000256" key="1">
    <source>
        <dbReference type="SAM" id="Phobius"/>
    </source>
</evidence>